<protein>
    <submittedName>
        <fullName evidence="1">Uncharacterized protein</fullName>
    </submittedName>
</protein>
<gene>
    <name evidence="1" type="ORF">ACFFVB_06225</name>
</gene>
<name>A0ABV5F0G9_9FLAO</name>
<dbReference type="EMBL" id="JBHMEZ010000003">
    <property type="protein sequence ID" value="MFB9052673.1"/>
    <property type="molecule type" value="Genomic_DNA"/>
</dbReference>
<sequence>MINYFAIIGLFFFSTTVVNGQRRNAEQAALPEEVICKIVEGDTLKLQFLYPEGAQMKKKDSEKYYMETVYEADFFLESLGYLKGKPTI</sequence>
<evidence type="ECO:0000313" key="1">
    <source>
        <dbReference type="EMBL" id="MFB9052673.1"/>
    </source>
</evidence>
<comment type="caution">
    <text evidence="1">The sequence shown here is derived from an EMBL/GenBank/DDBJ whole genome shotgun (WGS) entry which is preliminary data.</text>
</comment>
<dbReference type="RefSeq" id="WP_382381853.1">
    <property type="nucleotide sequence ID" value="NZ_JBHMEZ010000003.1"/>
</dbReference>
<proteinExistence type="predicted"/>
<evidence type="ECO:0000313" key="2">
    <source>
        <dbReference type="Proteomes" id="UP001589605"/>
    </source>
</evidence>
<accession>A0ABV5F0G9</accession>
<organism evidence="1 2">
    <name type="scientific">Formosa undariae</name>
    <dbReference type="NCBI Taxonomy" id="1325436"/>
    <lineage>
        <taxon>Bacteria</taxon>
        <taxon>Pseudomonadati</taxon>
        <taxon>Bacteroidota</taxon>
        <taxon>Flavobacteriia</taxon>
        <taxon>Flavobacteriales</taxon>
        <taxon>Flavobacteriaceae</taxon>
        <taxon>Formosa</taxon>
    </lineage>
</organism>
<reference evidence="1 2" key="1">
    <citation type="submission" date="2024-09" db="EMBL/GenBank/DDBJ databases">
        <authorList>
            <person name="Sun Q."/>
            <person name="Mori K."/>
        </authorList>
    </citation>
    <scope>NUCLEOTIDE SEQUENCE [LARGE SCALE GENOMIC DNA]</scope>
    <source>
        <strain evidence="1 2">CECT 8286</strain>
    </source>
</reference>
<dbReference type="Proteomes" id="UP001589605">
    <property type="component" value="Unassembled WGS sequence"/>
</dbReference>
<keyword evidence="2" id="KW-1185">Reference proteome</keyword>